<dbReference type="Proteomes" id="UP000245051">
    <property type="component" value="Chromosome"/>
</dbReference>
<evidence type="ECO:0000256" key="1">
    <source>
        <dbReference type="SAM" id="MobiDB-lite"/>
    </source>
</evidence>
<reference evidence="2 3" key="1">
    <citation type="submission" date="2018-05" db="EMBL/GenBank/DDBJ databases">
        <title>Complete genome sequence of the Type Strain of Streptomyces spongiicola HNM0071, the producer of staurosporine.</title>
        <authorList>
            <person name="Zhou S."/>
            <person name="Huang X."/>
        </authorList>
    </citation>
    <scope>NUCLEOTIDE SEQUENCE [LARGE SCALE GENOMIC DNA]</scope>
    <source>
        <strain evidence="2 3">HNM0071</strain>
    </source>
</reference>
<gene>
    <name evidence="2" type="ORF">DDQ41_25130</name>
</gene>
<dbReference type="RefSeq" id="WP_109296509.1">
    <property type="nucleotide sequence ID" value="NZ_CP029254.1"/>
</dbReference>
<protein>
    <recommendedName>
        <fullName evidence="4">DUF3800 domain-containing protein</fullName>
    </recommendedName>
</protein>
<sequence>MQLIFIDDSGQERPRRDHLGELVSVGAVMFPEDQMVVYSRAIDQLRSEIGMPDGEEFKWKPFKGSWLANSGGEVVKGARRRMLEIAGQCGVRTAVVIWDRGRADWDKKEVATTILGYLYERIERELQTTDERGVVIADVPGGGSKDHAKWLSEALDLTTVGTAYVKPDRVVMPIVTAPSDHVPHLQLADLVTAATTAAIAGLPNGLELVELLKPLARRNAYGRIGGSGLALVPRDPLIDLYFWVLGETDYHKNGIAYAIGPTDSPFSQPGRLFQNHDGLPTPESKRPGGV</sequence>
<evidence type="ECO:0000313" key="3">
    <source>
        <dbReference type="Proteomes" id="UP000245051"/>
    </source>
</evidence>
<evidence type="ECO:0008006" key="4">
    <source>
        <dbReference type="Google" id="ProtNLM"/>
    </source>
</evidence>
<evidence type="ECO:0000313" key="2">
    <source>
        <dbReference type="EMBL" id="AWK11656.1"/>
    </source>
</evidence>
<dbReference type="EMBL" id="CP029254">
    <property type="protein sequence ID" value="AWK11656.1"/>
    <property type="molecule type" value="Genomic_DNA"/>
</dbReference>
<dbReference type="InterPro" id="IPR024524">
    <property type="entry name" value="DUF3800"/>
</dbReference>
<name>A0ABM6VCP9_9ACTN</name>
<accession>A0ABM6VCP9</accession>
<feature type="region of interest" description="Disordered" evidence="1">
    <location>
        <begin position="269"/>
        <end position="290"/>
    </location>
</feature>
<dbReference type="Pfam" id="PF12686">
    <property type="entry name" value="DUF3800"/>
    <property type="match status" value="1"/>
</dbReference>
<organism evidence="2 3">
    <name type="scientific">Streptomyces spongiicola</name>
    <dbReference type="NCBI Taxonomy" id="1690221"/>
    <lineage>
        <taxon>Bacteria</taxon>
        <taxon>Bacillati</taxon>
        <taxon>Actinomycetota</taxon>
        <taxon>Actinomycetes</taxon>
        <taxon>Kitasatosporales</taxon>
        <taxon>Streptomycetaceae</taxon>
        <taxon>Streptomyces</taxon>
    </lineage>
</organism>
<keyword evidence="3" id="KW-1185">Reference proteome</keyword>
<proteinExistence type="predicted"/>